<dbReference type="Gene3D" id="3.40.50.10330">
    <property type="entry name" value="Probable inorganic polyphosphate/atp-NAD kinase, domain 1"/>
    <property type="match status" value="1"/>
</dbReference>
<dbReference type="GO" id="GO:0005524">
    <property type="term" value="F:ATP binding"/>
    <property type="evidence" value="ECO:0007669"/>
    <property type="project" value="UniProtKB-KW"/>
</dbReference>
<keyword evidence="13" id="KW-1185">Reference proteome</keyword>
<keyword evidence="3" id="KW-0444">Lipid biosynthesis</keyword>
<dbReference type="EMBL" id="MSZX01000008">
    <property type="protein sequence ID" value="OPA75629.1"/>
    <property type="molecule type" value="Genomic_DNA"/>
</dbReference>
<evidence type="ECO:0000256" key="5">
    <source>
        <dbReference type="ARBA" id="ARBA00022741"/>
    </source>
</evidence>
<sequence>MYFFVINERAGNGKGGRVWAKLEPVLQARRIPYRYALTNNAAQAQRSVQEAMAAEELQAVAVIGGDGTIHSIVPLLAASGVALAVIPAGSGNDTARGFGIPRQPLAALDVALSGRCRDIDLINVGGEPTLTALAVGFDAEIAEAVNDSSYKKWCNRLGIGRVAYIIGLLQTLFRYQPARLEIEVDGGPTKTFEQAWLVAITNVTTYGGGLMICPQAATDDGLLDICVVHSCTKWNLLHFFPKVLSGSHTSLPFVTMLRVRAIKVRSEIVRLAYGDGEKSTVTPLHAEVMAGALHMMTT</sequence>
<dbReference type="InterPro" id="IPR016064">
    <property type="entry name" value="NAD/diacylglycerol_kinase_sf"/>
</dbReference>
<name>A0A1T2X6X0_9BACL</name>
<keyword evidence="6 12" id="KW-0418">Kinase</keyword>
<dbReference type="AlphaFoldDB" id="A0A1T2X6X0"/>
<dbReference type="GO" id="GO:0016301">
    <property type="term" value="F:kinase activity"/>
    <property type="evidence" value="ECO:0007669"/>
    <property type="project" value="UniProtKB-KW"/>
</dbReference>
<dbReference type="SUPFAM" id="SSF111331">
    <property type="entry name" value="NAD kinase/diacylglycerol kinase-like"/>
    <property type="match status" value="1"/>
</dbReference>
<dbReference type="InterPro" id="IPR005218">
    <property type="entry name" value="Diacylglycerol/lipid_kinase"/>
</dbReference>
<dbReference type="Gene3D" id="2.60.200.40">
    <property type="match status" value="1"/>
</dbReference>
<keyword evidence="5" id="KW-0547">Nucleotide-binding</keyword>
<dbReference type="InterPro" id="IPR045540">
    <property type="entry name" value="YegS/DAGK_C"/>
</dbReference>
<dbReference type="PANTHER" id="PTHR12358">
    <property type="entry name" value="SPHINGOSINE KINASE"/>
    <property type="match status" value="1"/>
</dbReference>
<dbReference type="Pfam" id="PF00781">
    <property type="entry name" value="DAGK_cat"/>
    <property type="match status" value="1"/>
</dbReference>
<dbReference type="STRING" id="1324314.BVG16_20025"/>
<dbReference type="InterPro" id="IPR017438">
    <property type="entry name" value="ATP-NAD_kinase_N"/>
</dbReference>
<accession>A0A1T2X6X0</accession>
<evidence type="ECO:0000256" key="2">
    <source>
        <dbReference type="ARBA" id="ARBA00005983"/>
    </source>
</evidence>
<dbReference type="NCBIfam" id="TIGR00147">
    <property type="entry name" value="YegS/Rv2252/BmrU family lipid kinase"/>
    <property type="match status" value="1"/>
</dbReference>
<dbReference type="PROSITE" id="PS50146">
    <property type="entry name" value="DAGK"/>
    <property type="match status" value="1"/>
</dbReference>
<evidence type="ECO:0000313" key="12">
    <source>
        <dbReference type="EMBL" id="OPA75629.1"/>
    </source>
</evidence>
<evidence type="ECO:0000256" key="6">
    <source>
        <dbReference type="ARBA" id="ARBA00022777"/>
    </source>
</evidence>
<evidence type="ECO:0000256" key="3">
    <source>
        <dbReference type="ARBA" id="ARBA00022516"/>
    </source>
</evidence>
<evidence type="ECO:0000256" key="7">
    <source>
        <dbReference type="ARBA" id="ARBA00022840"/>
    </source>
</evidence>
<keyword evidence="9" id="KW-0594">Phospholipid biosynthesis</keyword>
<keyword evidence="7" id="KW-0067">ATP-binding</keyword>
<protein>
    <submittedName>
        <fullName evidence="12">Lipid kinase</fullName>
    </submittedName>
</protein>
<dbReference type="InterPro" id="IPR001206">
    <property type="entry name" value="Diacylglycerol_kinase_cat_dom"/>
</dbReference>
<reference evidence="12 13" key="1">
    <citation type="submission" date="2017-01" db="EMBL/GenBank/DDBJ databases">
        <title>Genome analysis of Paenibacillus selenitrireducens ES3-24.</title>
        <authorList>
            <person name="Xu D."/>
            <person name="Yao R."/>
            <person name="Zheng S."/>
        </authorList>
    </citation>
    <scope>NUCLEOTIDE SEQUENCE [LARGE SCALE GENOMIC DNA]</scope>
    <source>
        <strain evidence="12 13">ES3-24</strain>
    </source>
</reference>
<evidence type="ECO:0000256" key="10">
    <source>
        <dbReference type="ARBA" id="ARBA00023264"/>
    </source>
</evidence>
<keyword evidence="4" id="KW-0808">Transferase</keyword>
<comment type="caution">
    <text evidence="12">The sequence shown here is derived from an EMBL/GenBank/DDBJ whole genome shotgun (WGS) entry which is preliminary data.</text>
</comment>
<dbReference type="InterPro" id="IPR050187">
    <property type="entry name" value="Lipid_Phosphate_FormReg"/>
</dbReference>
<dbReference type="OrthoDB" id="9786026at2"/>
<organism evidence="12 13">
    <name type="scientific">Paenibacillus selenitireducens</name>
    <dbReference type="NCBI Taxonomy" id="1324314"/>
    <lineage>
        <taxon>Bacteria</taxon>
        <taxon>Bacillati</taxon>
        <taxon>Bacillota</taxon>
        <taxon>Bacilli</taxon>
        <taxon>Bacillales</taxon>
        <taxon>Paenibacillaceae</taxon>
        <taxon>Paenibacillus</taxon>
    </lineage>
</organism>
<gene>
    <name evidence="12" type="ORF">BVG16_20025</name>
</gene>
<dbReference type="Pfam" id="PF19279">
    <property type="entry name" value="YegS_C"/>
    <property type="match status" value="1"/>
</dbReference>
<proteinExistence type="inferred from homology"/>
<keyword evidence="8" id="KW-0443">Lipid metabolism</keyword>
<evidence type="ECO:0000313" key="13">
    <source>
        <dbReference type="Proteomes" id="UP000190188"/>
    </source>
</evidence>
<evidence type="ECO:0000259" key="11">
    <source>
        <dbReference type="PROSITE" id="PS50146"/>
    </source>
</evidence>
<dbReference type="PANTHER" id="PTHR12358:SF54">
    <property type="entry name" value="SPHINGOSINE KINASE RELATED PROTEIN"/>
    <property type="match status" value="1"/>
</dbReference>
<dbReference type="GO" id="GO:0008654">
    <property type="term" value="P:phospholipid biosynthetic process"/>
    <property type="evidence" value="ECO:0007669"/>
    <property type="project" value="UniProtKB-KW"/>
</dbReference>
<evidence type="ECO:0000256" key="4">
    <source>
        <dbReference type="ARBA" id="ARBA00022679"/>
    </source>
</evidence>
<keyword evidence="10" id="KW-1208">Phospholipid metabolism</keyword>
<evidence type="ECO:0000256" key="9">
    <source>
        <dbReference type="ARBA" id="ARBA00023209"/>
    </source>
</evidence>
<evidence type="ECO:0000256" key="8">
    <source>
        <dbReference type="ARBA" id="ARBA00023098"/>
    </source>
</evidence>
<dbReference type="RefSeq" id="WP_078500907.1">
    <property type="nucleotide sequence ID" value="NZ_MSZX01000008.1"/>
</dbReference>
<evidence type="ECO:0000256" key="1">
    <source>
        <dbReference type="ARBA" id="ARBA00001946"/>
    </source>
</evidence>
<comment type="similarity">
    <text evidence="2">Belongs to the diacylglycerol/lipid kinase family.</text>
</comment>
<feature type="domain" description="DAGKc" evidence="11">
    <location>
        <begin position="1"/>
        <end position="128"/>
    </location>
</feature>
<comment type="cofactor">
    <cofactor evidence="1">
        <name>Mg(2+)</name>
        <dbReference type="ChEBI" id="CHEBI:18420"/>
    </cofactor>
</comment>
<dbReference type="Proteomes" id="UP000190188">
    <property type="component" value="Unassembled WGS sequence"/>
</dbReference>